<dbReference type="SUPFAM" id="SSF55797">
    <property type="entry name" value="PR-1-like"/>
    <property type="match status" value="1"/>
</dbReference>
<dbReference type="PROSITE" id="PS01009">
    <property type="entry name" value="CRISP_1"/>
    <property type="match status" value="1"/>
</dbReference>
<dbReference type="GO" id="GO:0005576">
    <property type="term" value="C:extracellular region"/>
    <property type="evidence" value="ECO:0007669"/>
    <property type="project" value="InterPro"/>
</dbReference>
<dbReference type="OrthoDB" id="337038at2759"/>
<dbReference type="Proteomes" id="UP000472727">
    <property type="component" value="Unassembled WGS sequence"/>
</dbReference>
<dbReference type="AlphaFoldDB" id="A0A6G1MBW5"/>
<feature type="signal peptide" evidence="1">
    <location>
        <begin position="1"/>
        <end position="18"/>
    </location>
</feature>
<dbReference type="Proteomes" id="UP000614610">
    <property type="component" value="Unassembled WGS sequence"/>
</dbReference>
<keyword evidence="1" id="KW-0732">Signal</keyword>
<organism evidence="5 7">
    <name type="scientific">Orbilia oligospora</name>
    <name type="common">Nematode-trapping fungus</name>
    <name type="synonym">Arthrobotrys oligospora</name>
    <dbReference type="NCBI Taxonomy" id="2813651"/>
    <lineage>
        <taxon>Eukaryota</taxon>
        <taxon>Fungi</taxon>
        <taxon>Dikarya</taxon>
        <taxon>Ascomycota</taxon>
        <taxon>Pezizomycotina</taxon>
        <taxon>Orbiliomycetes</taxon>
        <taxon>Orbiliales</taxon>
        <taxon>Orbiliaceae</taxon>
        <taxon>Orbilia</taxon>
    </lineage>
</organism>
<feature type="chain" id="PRO_5041171170" description="SCP domain-containing protein" evidence="1">
    <location>
        <begin position="19"/>
        <end position="252"/>
    </location>
</feature>
<dbReference type="EMBL" id="JAABOE010000168">
    <property type="protein sequence ID" value="KAF3160246.1"/>
    <property type="molecule type" value="Genomic_DNA"/>
</dbReference>
<protein>
    <recommendedName>
        <fullName evidence="2">SCP domain-containing protein</fullName>
    </recommendedName>
</protein>
<comment type="caution">
    <text evidence="5">The sequence shown here is derived from an EMBL/GenBank/DDBJ whole genome shotgun (WGS) entry which is preliminary data.</text>
</comment>
<dbReference type="PANTHER" id="PTHR10334">
    <property type="entry name" value="CYSTEINE-RICH SECRETORY PROTEIN-RELATED"/>
    <property type="match status" value="1"/>
</dbReference>
<feature type="domain" description="SCP" evidence="2">
    <location>
        <begin position="100"/>
        <end position="227"/>
    </location>
</feature>
<gene>
    <name evidence="5" type="ORF">TWF106_009011</name>
    <name evidence="4" type="ORF">TWF191_002233</name>
    <name evidence="6" type="ORF">TWF679_005808</name>
    <name evidence="3" type="ORF">TWF788_003201</name>
</gene>
<proteinExistence type="predicted"/>
<dbReference type="InterPro" id="IPR014044">
    <property type="entry name" value="CAP_dom"/>
</dbReference>
<reference evidence="7 8" key="1">
    <citation type="submission" date="2019-06" db="EMBL/GenBank/DDBJ databases">
        <authorList>
            <person name="Palmer J.M."/>
        </authorList>
    </citation>
    <scope>NUCLEOTIDE SEQUENCE [LARGE SCALE GENOMIC DNA]</scope>
    <source>
        <strain evidence="5 7">TWF106</strain>
        <strain evidence="4 9">TWF191</strain>
        <strain evidence="6">TWF679</strain>
        <strain evidence="3 8">TWF788</strain>
    </source>
</reference>
<evidence type="ECO:0000313" key="3">
    <source>
        <dbReference type="EMBL" id="KAF3160246.1"/>
    </source>
</evidence>
<dbReference type="Gene3D" id="3.40.33.10">
    <property type="entry name" value="CAP"/>
    <property type="match status" value="1"/>
</dbReference>
<dbReference type="EMBL" id="WIWS01000058">
    <property type="protein sequence ID" value="KAF3214654.1"/>
    <property type="molecule type" value="Genomic_DNA"/>
</dbReference>
<dbReference type="SMART" id="SM00198">
    <property type="entry name" value="SCP"/>
    <property type="match status" value="1"/>
</dbReference>
<evidence type="ECO:0000313" key="9">
    <source>
        <dbReference type="Proteomes" id="UP000483672"/>
    </source>
</evidence>
<evidence type="ECO:0000313" key="8">
    <source>
        <dbReference type="Proteomes" id="UP000479691"/>
    </source>
</evidence>
<dbReference type="Proteomes" id="UP000483672">
    <property type="component" value="Unassembled WGS sequence"/>
</dbReference>
<dbReference type="Pfam" id="PF00188">
    <property type="entry name" value="CAP"/>
    <property type="match status" value="1"/>
</dbReference>
<evidence type="ECO:0000259" key="2">
    <source>
        <dbReference type="SMART" id="SM00198"/>
    </source>
</evidence>
<dbReference type="EMBL" id="WIWT01000003">
    <property type="protein sequence ID" value="KAF3222327.1"/>
    <property type="molecule type" value="Genomic_DNA"/>
</dbReference>
<evidence type="ECO:0000256" key="1">
    <source>
        <dbReference type="SAM" id="SignalP"/>
    </source>
</evidence>
<name>A0A6G1MBW5_ORBOL</name>
<dbReference type="EMBL" id="WIPF01000143">
    <property type="protein sequence ID" value="KAF3204539.1"/>
    <property type="molecule type" value="Genomic_DNA"/>
</dbReference>
<dbReference type="PRINTS" id="PR00837">
    <property type="entry name" value="V5TPXLIKE"/>
</dbReference>
<evidence type="ECO:0000313" key="6">
    <source>
        <dbReference type="EMBL" id="KAF3222327.1"/>
    </source>
</evidence>
<dbReference type="InterPro" id="IPR035940">
    <property type="entry name" value="CAP_sf"/>
</dbReference>
<accession>A0A6G1MBW5</accession>
<dbReference type="InterPro" id="IPR018244">
    <property type="entry name" value="Allrgn_V5/Tpx1_CS"/>
</dbReference>
<evidence type="ECO:0000313" key="7">
    <source>
        <dbReference type="Proteomes" id="UP000472727"/>
    </source>
</evidence>
<sequence>MKLSYTALVALFLTTALSSPTSHGDGDKGKDIAVTLDAVARIEDAELDLGTLQNVHGKNFEAGADTRLEIGLEGRSVGFDATEEIDKRGTKFIISTVGTSLRSEMLKYHNAWRAHHNASALKWNTTLAMVALKSARKCVFAHTKNNKYGENIAAGTYTNPSYYASLWYNEVSKYNFNNPGFSSETGHFTAVVWKNTKQIGCAYVKNCAGGLPNMLFCEYSPAGNVLPASNFRTNVLPARTSPKNPAQPSPNL</sequence>
<evidence type="ECO:0000313" key="4">
    <source>
        <dbReference type="EMBL" id="KAF3204539.1"/>
    </source>
</evidence>
<evidence type="ECO:0000313" key="5">
    <source>
        <dbReference type="EMBL" id="KAF3214654.1"/>
    </source>
</evidence>
<dbReference type="Proteomes" id="UP000479691">
    <property type="component" value="Unassembled WGS sequence"/>
</dbReference>
<dbReference type="InterPro" id="IPR001283">
    <property type="entry name" value="CRISP-related"/>
</dbReference>